<evidence type="ECO:0000313" key="2">
    <source>
        <dbReference type="EMBL" id="MBO2008242.1"/>
    </source>
</evidence>
<dbReference type="Gene3D" id="2.130.10.10">
    <property type="entry name" value="YVTN repeat-like/Quinoprotein amine dehydrogenase"/>
    <property type="match status" value="1"/>
</dbReference>
<dbReference type="InterPro" id="IPR015943">
    <property type="entry name" value="WD40/YVTN_repeat-like_dom_sf"/>
</dbReference>
<dbReference type="InterPro" id="IPR011043">
    <property type="entry name" value="Gal_Oxase/kelch_b-propeller"/>
</dbReference>
<dbReference type="EMBL" id="JAGETZ010000001">
    <property type="protein sequence ID" value="MBO2008242.1"/>
    <property type="molecule type" value="Genomic_DNA"/>
</dbReference>
<organism evidence="2 3">
    <name type="scientific">Hymenobacter negativus</name>
    <dbReference type="NCBI Taxonomy" id="2795026"/>
    <lineage>
        <taxon>Bacteria</taxon>
        <taxon>Pseudomonadati</taxon>
        <taxon>Bacteroidota</taxon>
        <taxon>Cytophagia</taxon>
        <taxon>Cytophagales</taxon>
        <taxon>Hymenobacteraceae</taxon>
        <taxon>Hymenobacter</taxon>
    </lineage>
</organism>
<accession>A0ABS3QAQ7</accession>
<name>A0ABS3QAQ7_9BACT</name>
<keyword evidence="3" id="KW-1185">Reference proteome</keyword>
<evidence type="ECO:0000256" key="1">
    <source>
        <dbReference type="SAM" id="SignalP"/>
    </source>
</evidence>
<reference evidence="2 3" key="1">
    <citation type="submission" date="2021-03" db="EMBL/GenBank/DDBJ databases">
        <authorList>
            <person name="Kim M.K."/>
        </authorList>
    </citation>
    <scope>NUCLEOTIDE SEQUENCE [LARGE SCALE GENOMIC DNA]</scope>
    <source>
        <strain evidence="2 3">BT442</strain>
    </source>
</reference>
<proteinExistence type="predicted"/>
<feature type="chain" id="PRO_5045247929" evidence="1">
    <location>
        <begin position="21"/>
        <end position="360"/>
    </location>
</feature>
<dbReference type="PROSITE" id="PS51257">
    <property type="entry name" value="PROKAR_LIPOPROTEIN"/>
    <property type="match status" value="1"/>
</dbReference>
<protein>
    <submittedName>
        <fullName evidence="2">WD40 repeat domain-containing protein</fullName>
    </submittedName>
</protein>
<dbReference type="SUPFAM" id="SSF50965">
    <property type="entry name" value="Galactose oxidase, central domain"/>
    <property type="match status" value="1"/>
</dbReference>
<keyword evidence="1" id="KW-0732">Signal</keyword>
<feature type="signal peptide" evidence="1">
    <location>
        <begin position="1"/>
        <end position="20"/>
    </location>
</feature>
<evidence type="ECO:0000313" key="3">
    <source>
        <dbReference type="Proteomes" id="UP000664369"/>
    </source>
</evidence>
<dbReference type="Proteomes" id="UP000664369">
    <property type="component" value="Unassembled WGS sequence"/>
</dbReference>
<comment type="caution">
    <text evidence="2">The sequence shown here is derived from an EMBL/GenBank/DDBJ whole genome shotgun (WGS) entry which is preliminary data.</text>
</comment>
<gene>
    <name evidence="2" type="ORF">J4E00_04210</name>
</gene>
<dbReference type="RefSeq" id="WP_208173751.1">
    <property type="nucleotide sequence ID" value="NZ_JAGETZ010000001.1"/>
</dbReference>
<sequence>MYKVLLHCWLVGLLMGGCRAAKTQGHWRPGNHPPGLNGPVTAVLVQANGDIVAGGTFTDAGGHSTADYVARWDGHHWQPLGEGPGPLTQLTALHSLPNGQLLVAGIRPDANQMGSVVTHWDGRRWQPLGTGLPATVRALAALPSGDIWAGGDFGLRRWDGHRWQALALPIPADSASQFIAPSITALVVTPDGGVLAGGRFACCKPYYDVAVAHWDGRRWHLLRGGVNSFVSCLALGHSGEILVGTGASDNSSSWGNVWRADTTNIFSQPPLPARFNDYVYAVVMAANGDIIAGGSFTSLNGAPASYLAHWHSGSWQALSGQGGPVQALAAAPNGDIVVVGSSSTSNDGLAMWHINILRDR</sequence>